<keyword evidence="3" id="KW-0408">Iron</keyword>
<keyword evidence="2" id="KW-0479">Metal-binding</keyword>
<dbReference type="GO" id="GO:0051864">
    <property type="term" value="F:histone H3K36 demethylase activity"/>
    <property type="evidence" value="ECO:0007669"/>
    <property type="project" value="TreeGrafter"/>
</dbReference>
<dbReference type="EMBL" id="JAECZC010000014">
    <property type="protein sequence ID" value="MBH8562627.1"/>
    <property type="molecule type" value="Genomic_DNA"/>
</dbReference>
<accession>A0A8J7HNG1</accession>
<evidence type="ECO:0000256" key="2">
    <source>
        <dbReference type="ARBA" id="ARBA00022723"/>
    </source>
</evidence>
<comment type="caution">
    <text evidence="5">The sequence shown here is derived from an EMBL/GenBank/DDBJ whole genome shotgun (WGS) entry which is preliminary data.</text>
</comment>
<feature type="domain" description="JmjC" evidence="4">
    <location>
        <begin position="84"/>
        <end position="235"/>
    </location>
</feature>
<evidence type="ECO:0000313" key="5">
    <source>
        <dbReference type="EMBL" id="MBH8562627.1"/>
    </source>
</evidence>
<dbReference type="SMART" id="SM00558">
    <property type="entry name" value="JmjC"/>
    <property type="match status" value="1"/>
</dbReference>
<dbReference type="GO" id="GO:0032453">
    <property type="term" value="F:histone H3K4 demethylase activity"/>
    <property type="evidence" value="ECO:0007669"/>
    <property type="project" value="TreeGrafter"/>
</dbReference>
<dbReference type="Pfam" id="PF08007">
    <property type="entry name" value="JmjC_2"/>
    <property type="match status" value="1"/>
</dbReference>
<dbReference type="SUPFAM" id="SSF51197">
    <property type="entry name" value="Clavaminate synthase-like"/>
    <property type="match status" value="1"/>
</dbReference>
<name>A0A8J7HNG1_9NOST</name>
<gene>
    <name evidence="5" type="ORF">I8748_10620</name>
</gene>
<dbReference type="AlphaFoldDB" id="A0A8J7HNG1"/>
<sequence>MSKSEFDFERILNPIDAKTFFSEYWEKRHCLISRTEPDYYSHLLSLKDIDSIILSHGSNLSDVDLIKENSYLIRDGVVDFKQLYKAYSQGYTLRIGRIHEHSQPIAALRTKLQVFFNHPVGINLYMSPKNSQGFQAHFDTHEVFILQVEGSKNWRIYDSPITLPLISDLKYQEKFKNQLTSPVAEFTLNAGDLLYIPRGYIHEVYTSDSFSMHLTVGIHTYKWFDLINSAVNLIAQKDVRFRESLPIGFMQHGEAKVSLKEQFQELLQILADKSEVEVAVEEITQRFIGEISPLADGQFYQLENVDKLTLDTTVKKREGIYRFIKTIGQVGIQFAGNTVMESNRSERAIRFILDSEEFAIKEIPGLVDNSKLTLVRRLIQEGVLTTV</sequence>
<evidence type="ECO:0000256" key="3">
    <source>
        <dbReference type="ARBA" id="ARBA00023004"/>
    </source>
</evidence>
<organism evidence="5 6">
    <name type="scientific">Amazonocrinis nigriterrae CENA67</name>
    <dbReference type="NCBI Taxonomy" id="2794033"/>
    <lineage>
        <taxon>Bacteria</taxon>
        <taxon>Bacillati</taxon>
        <taxon>Cyanobacteriota</taxon>
        <taxon>Cyanophyceae</taxon>
        <taxon>Nostocales</taxon>
        <taxon>Nostocaceae</taxon>
        <taxon>Amazonocrinis</taxon>
        <taxon>Amazonocrinis nigriterrae</taxon>
    </lineage>
</organism>
<dbReference type="PROSITE" id="PS51184">
    <property type="entry name" value="JMJC"/>
    <property type="match status" value="1"/>
</dbReference>
<evidence type="ECO:0000313" key="6">
    <source>
        <dbReference type="Proteomes" id="UP000632766"/>
    </source>
</evidence>
<evidence type="ECO:0000256" key="1">
    <source>
        <dbReference type="ARBA" id="ARBA00001954"/>
    </source>
</evidence>
<dbReference type="PANTHER" id="PTHR13096:SF9">
    <property type="entry name" value="BIFUNCTIONAL LYSINE-SPECIFIC DEMETHYLASE AND HISTIDYL-HYDROXYLASE"/>
    <property type="match status" value="1"/>
</dbReference>
<keyword evidence="6" id="KW-1185">Reference proteome</keyword>
<evidence type="ECO:0000259" key="4">
    <source>
        <dbReference type="PROSITE" id="PS51184"/>
    </source>
</evidence>
<dbReference type="Gene3D" id="2.60.120.650">
    <property type="entry name" value="Cupin"/>
    <property type="match status" value="1"/>
</dbReference>
<proteinExistence type="predicted"/>
<dbReference type="Proteomes" id="UP000632766">
    <property type="component" value="Unassembled WGS sequence"/>
</dbReference>
<dbReference type="GO" id="GO:0046872">
    <property type="term" value="F:metal ion binding"/>
    <property type="evidence" value="ECO:0007669"/>
    <property type="project" value="UniProtKB-KW"/>
</dbReference>
<dbReference type="InterPro" id="IPR003347">
    <property type="entry name" value="JmjC_dom"/>
</dbReference>
<dbReference type="PANTHER" id="PTHR13096">
    <property type="entry name" value="MINA53 MYC INDUCED NUCLEAR ANTIGEN"/>
    <property type="match status" value="1"/>
</dbReference>
<dbReference type="InterPro" id="IPR039994">
    <property type="entry name" value="NO66-like"/>
</dbReference>
<comment type="cofactor">
    <cofactor evidence="1">
        <name>Fe(2+)</name>
        <dbReference type="ChEBI" id="CHEBI:29033"/>
    </cofactor>
</comment>
<protein>
    <submittedName>
        <fullName evidence="5">Cupin-like domain-containing protein</fullName>
    </submittedName>
</protein>
<reference evidence="5 6" key="1">
    <citation type="journal article" date="2021" name="Int. J. Syst. Evol. Microbiol.">
        <title>Amazonocrinis nigriterrae gen. nov., sp. nov., Atlanticothrix silvestris gen. nov., sp. nov. and Dendronalium phyllosphericum gen. nov., sp. nov., nostocacean cyanobacteria from Brazilian environments.</title>
        <authorList>
            <person name="Alvarenga D.O."/>
            <person name="Andreote A.P.D."/>
            <person name="Branco L.H.Z."/>
            <person name="Delbaje E."/>
            <person name="Cruz R.B."/>
            <person name="Varani A.M."/>
            <person name="Fiore M.F."/>
        </authorList>
    </citation>
    <scope>NUCLEOTIDE SEQUENCE [LARGE SCALE GENOMIC DNA]</scope>
    <source>
        <strain evidence="5 6">CENA67</strain>
    </source>
</reference>
<dbReference type="RefSeq" id="WP_198124533.1">
    <property type="nucleotide sequence ID" value="NZ_JAECZC010000014.1"/>
</dbReference>